<keyword evidence="8" id="KW-0866">Nonsense-mediated mRNA decay</keyword>
<dbReference type="InterPro" id="IPR011009">
    <property type="entry name" value="Kinase-like_dom_sf"/>
</dbReference>
<reference evidence="14" key="1">
    <citation type="journal article" date="2015" name="Nat. Genet.">
        <title>The pineapple genome and the evolution of CAM photosynthesis.</title>
        <authorList>
            <person name="Ming R."/>
            <person name="VanBuren R."/>
            <person name="Wai C.M."/>
            <person name="Tang H."/>
            <person name="Schatz M.C."/>
            <person name="Bowers J.E."/>
            <person name="Lyons E."/>
            <person name="Wang M.L."/>
            <person name="Chen J."/>
            <person name="Biggers E."/>
            <person name="Zhang J."/>
            <person name="Huang L."/>
            <person name="Zhang L."/>
            <person name="Miao W."/>
            <person name="Zhang J."/>
            <person name="Ye Z."/>
            <person name="Miao C."/>
            <person name="Lin Z."/>
            <person name="Wang H."/>
            <person name="Zhou H."/>
            <person name="Yim W.C."/>
            <person name="Priest H.D."/>
            <person name="Zheng C."/>
            <person name="Woodhouse M."/>
            <person name="Edger P.P."/>
            <person name="Guyot R."/>
            <person name="Guo H.B."/>
            <person name="Guo H."/>
            <person name="Zheng G."/>
            <person name="Singh R."/>
            <person name="Sharma A."/>
            <person name="Min X."/>
            <person name="Zheng Y."/>
            <person name="Lee H."/>
            <person name="Gurtowski J."/>
            <person name="Sedlazeck F.J."/>
            <person name="Harkess A."/>
            <person name="McKain M.R."/>
            <person name="Liao Z."/>
            <person name="Fang J."/>
            <person name="Liu J."/>
            <person name="Zhang X."/>
            <person name="Zhang Q."/>
            <person name="Hu W."/>
            <person name="Qin Y."/>
            <person name="Wang K."/>
            <person name="Chen L.Y."/>
            <person name="Shirley N."/>
            <person name="Lin Y.R."/>
            <person name="Liu L.Y."/>
            <person name="Hernandez A.G."/>
            <person name="Wright C.L."/>
            <person name="Bulone V."/>
            <person name="Tuskan G.A."/>
            <person name="Heath K."/>
            <person name="Zee F."/>
            <person name="Moore P.H."/>
            <person name="Sunkar R."/>
            <person name="Leebens-Mack J.H."/>
            <person name="Mockler T."/>
            <person name="Bennetzen J.L."/>
            <person name="Freeling M."/>
            <person name="Sankoff D."/>
            <person name="Paterson A.H."/>
            <person name="Zhu X."/>
            <person name="Yang X."/>
            <person name="Smith J.A."/>
            <person name="Cushman J.C."/>
            <person name="Paull R.E."/>
            <person name="Yu Q."/>
        </authorList>
    </citation>
    <scope>NUCLEOTIDE SEQUENCE [LARGE SCALE GENOMIC DNA]</scope>
    <source>
        <strain evidence="14">cv. F153</strain>
    </source>
</reference>
<evidence type="ECO:0000313" key="15">
    <source>
        <dbReference type="RefSeq" id="XP_020098937.1"/>
    </source>
</evidence>
<dbReference type="PANTHER" id="PTHR11139:SF71">
    <property type="entry name" value="SERINE_THREONINE-PROTEIN KINASE SMG1"/>
    <property type="match status" value="1"/>
</dbReference>
<dbReference type="SUPFAM" id="SSF48371">
    <property type="entry name" value="ARM repeat"/>
    <property type="match status" value="1"/>
</dbReference>
<feature type="compositionally biased region" description="Low complexity" evidence="11">
    <location>
        <begin position="26"/>
        <end position="56"/>
    </location>
</feature>
<accession>A0A6P5FZK7</accession>
<dbReference type="EC" id="2.7.11.1" evidence="2"/>
<evidence type="ECO:0000256" key="6">
    <source>
        <dbReference type="ARBA" id="ARBA00022777"/>
    </source>
</evidence>
<evidence type="ECO:0000313" key="17">
    <source>
        <dbReference type="RefSeq" id="XP_020098953.1"/>
    </source>
</evidence>
<feature type="region of interest" description="Disordered" evidence="11">
    <location>
        <begin position="26"/>
        <end position="72"/>
    </location>
</feature>
<feature type="compositionally biased region" description="Basic and acidic residues" evidence="11">
    <location>
        <begin position="57"/>
        <end position="72"/>
    </location>
</feature>
<evidence type="ECO:0000256" key="3">
    <source>
        <dbReference type="ARBA" id="ARBA00022527"/>
    </source>
</evidence>
<dbReference type="InterPro" id="IPR031559">
    <property type="entry name" value="SMG1"/>
</dbReference>
<evidence type="ECO:0000259" key="13">
    <source>
        <dbReference type="PROSITE" id="PS51190"/>
    </source>
</evidence>
<dbReference type="PROSITE" id="PS51190">
    <property type="entry name" value="FATC"/>
    <property type="match status" value="1"/>
</dbReference>
<dbReference type="GO" id="GO:0005634">
    <property type="term" value="C:nucleus"/>
    <property type="evidence" value="ECO:0007669"/>
    <property type="project" value="TreeGrafter"/>
</dbReference>
<dbReference type="SMART" id="SM01343">
    <property type="entry name" value="FATC"/>
    <property type="match status" value="1"/>
</dbReference>
<dbReference type="InterPro" id="IPR003152">
    <property type="entry name" value="FATC_dom"/>
</dbReference>
<evidence type="ECO:0000256" key="8">
    <source>
        <dbReference type="ARBA" id="ARBA00023161"/>
    </source>
</evidence>
<dbReference type="InterPro" id="IPR011989">
    <property type="entry name" value="ARM-like"/>
</dbReference>
<dbReference type="RefSeq" id="XP_020098937.1">
    <property type="nucleotide sequence ID" value="XM_020243348.1"/>
</dbReference>
<feature type="region of interest" description="Disordered" evidence="11">
    <location>
        <begin position="3489"/>
        <end position="3596"/>
    </location>
</feature>
<evidence type="ECO:0000313" key="16">
    <source>
        <dbReference type="RefSeq" id="XP_020098946.1"/>
    </source>
</evidence>
<evidence type="ECO:0000256" key="4">
    <source>
        <dbReference type="ARBA" id="ARBA00022679"/>
    </source>
</evidence>
<dbReference type="SMART" id="SM00146">
    <property type="entry name" value="PI3Kc"/>
    <property type="match status" value="1"/>
</dbReference>
<sequence length="3711" mass="412106">MQGGRHPHSHPHHLHQQLAALVSAALPSQKPNTTTTTTTATAANPSSSSASSAEASPAERKNKFGGGGRDDDAERAAALDSLHRAIIYPPNSFLLPHSAPFLSQALSQLLSDKSSAVRRAAAIAYGSLCAVLLNSAPHSPPGGLPDRFLSWALPLLRDANADASSVESALEGLTVLLDVADAGPAERLVPPALKACQELLEDDRTSLSLLRRLLGLLTLMAVKFGSCFRPHFVDTVDLLLGWAFVPNLSESDRRVIMDSFTQFRQHWFGNLQFSVGLLAKFLGDMDVLIHDAGLEAGRSLDRSLALFSCFFTVLQVTASAALEMNMIERMAVPLLDMAPRLLGCISMFGAKFGWLKWAADSQRCLLLLAEILGEKFAEFYELASDTLFQSLRGSTSSIQVQAALKTNLQLLSLQNMGLLPSSVRTLLQFHSPLSQLRLHPNHLVVANSAATYLFFLKHGSEDVVAQAIASLFKELESLKAMLGKLHLFCSGRGALSLDVTRDDDQLKSDVGPGTVYSESELLSLTRFDLQVLLAPVSFDAAKNLLEKNVLDTLRYERATRVASAILEKLNPFEAPFHDFPELQFHIFRTLHKLSEVELLSQCALSKTSSERVRTAVDGQSRDSHESKNLMYNIIVKYTTKYGVFIVRALKVSSPLTVKLEALDWIRTFSSVVLRMEKSPDVSTNFRDTHGDCIVDSDILNSVLDSAYDRESKVRSHVASSLEVLFQAKLINPGSYSSISQVALDKIGDPDKSVRDAFVRVMSVILPVTVYSCGLLEYGVNISKLVTSKTANKCYMDWRHVLAVEKLQRELHSHQLVSILSYISHRWKVPLSSWVQRLVFSSHSKRDPFSSQHELVGDVGTNNLPTDVKLEDEVLDKICPVNNLAAVWWCIHEAARYCINLRLRTNLGGPTQTFAALERMLIDIPNVLTLDVKQGDSMYMWSSDMHLLPMRLLLEFVEALKKNVYNAYEGSFVLPSPAKQSSLFFRANKKVCEEWFSRMSEPMLNAGLALKCDDAILHYCVLRLLDLKNQLGSSSKDKRVTLEDVLKVLRHASLALCRCHESDALVGLQKWATITFSSIIAEDGLFSPVVAGSLANFSWITGLVYQARGQYEKAAAHYSHLLQSEEALVSMGSDGIQFIIARVIECYTSLSDWNCLESWLAELQKLRATHAGKAYSGALTAAGTELNAIHALARFDYGDFHAAWGYLDLTPKSSSELTLDPKVALERSEQMLLRSMLQGEGSIEELDKAKLILDEALSVAPLDGLIDAAAYAVQLHCIFAFEEGTRCYDQQEANQSALFSNSLCYQLLHLPINRIQQDCSLWMKVFRVYRTVNPSSLETLFLCRRILTLARKQSNFMLANRMIHYLMNHPLTCSQEMYKELLDLNTQYESILLKHAEGKDEEALTDLWTFVSPNLLSATTKASGAGALLKAKACLKLSTWLGQMSSNMNSSNILSKICEDYSADVRDSISHATSKPLSSDGGLVSNFKYNATLQEIVGTAINASCVLCPTMGKSWLAYASWCFSQAKSFLSLPPSSTISPTLQAEITSESYRLTKDELSKVESILKKIYYGDKHAQSVGDVGATSFESNISPEREILVNSLVEQAAHLIEAAAGAPGFESYEVGGPSAALSSQLLVLLCTNGALEKDIVLPLVDELIGIWWSLRRRRVLLFGNAAHGYFQYLSHSSSKLQASPSCDSMEGKTRSCTLRAVLHVLHIILNYGVELKETLEFGLSTVPLLPWQEIIPQLFARLGSHPEKEVRKLLEGILMMLGKLSPCSIVYPTLVDLNAYEGKPSEELQRILDHLVKLYPKLIQDVKLAIEELGMITVLWEEQWLSTLQDLHSDVIRRLNVLKEETARVAANPTLTLAEKNKINAAKYSAMMAPIIVALERRMASTSREPRTSHETWFHKEYTEQLKSAILGLKTPPASATTLAFVWRPFEAIAASLYTHQRKSFISLSEVAPQLARLATSDIPMPGLEKQVSKIVTISSFCDQMTILSTKTKPKKLVLMGSDGQKYTYLLKGREDLRLDARIMQLLEAVNSFLYSSGDAYSRSLSIRYYSVTPISGRAGLIQWVNNATSIYSVYKSWQKRMQLAQLSAIGAINLNNPLPPVPRPSDMFYGKIIPALKEKGIKRVISRRDWPLEVKRKVLLELMKETPKQLLWQEMWCASEGFKSFNLKTKRFSGSVAAMSMMGHILGLGDRHLDNILMDFFSGEVVHIDYNICFDKGKKLKIPEIVPFRLTQTIEAALGLTGIEGTFRANCETVMTVLKKNKDIILMLLEVFVWDPLIEWTRGNNQDEAAIAGEEKKGMELAVSLSLFSSRVQEIRVPLQEHHDLLLSTLPAAESALKGFLDVLNQYEIISAIFYHADKERSSLMQLETSAKSIVAEATSLAEKCRASCELHTHGLAQAKAVAAEEVQELALWVDQHARVLDALRDGALPGAQKQLSSSEEALSLTSAVLVSGVPLTIVPEPTQVQCYDMDKEIFHLMTELENGLCSGIEALHEYALTLQRVLPINYMATTPVSGWAQVLQLSVNNLSADVLAIAKRRAVDLVAKAQGEGLDLVQQRHQDLFYKMESYIEEIKKLDGNCSQLVNSIGSDNEAQSKELLLSSFMKYMQPSGHSKNGDDTEEKRENILFILGMAMSELYRHVVAKVIAISNKSVGTGIGGHQPDLATSIHEFDEQIERCVLIMRFAREVEEATGKCLPSTIADNKFVSGNWITTFQALLQSGTHLIEQMTEVVLPEIIRSVISHNSEVMEAFGSLSQIRGSIDTALEKIVQVELERASLVELEKSYFVKVGAITEQQIALEEAAVQGRDHLSWEEAEELASQEEACRAQLDQLHQSWSKRDVRASSLSKIETSVMNSLASSEQYFASLISIKQEGDSYMTRSKALLATLTKPFMDMEPIDLLLSSYSSLRQSLNEASFNLSDLVSSGSSPSELLWALASLLKHRSFFIWKVIVVDSVLDLCMHEISSSVDHNFSFDQLYNSLRKKLVRHLREQIRCYFKERVAPALISQLDKENDYLQRVVEKRRELASDQLERDVAAARKVRLMLEEYCNAHETVRAARAAVSLMKKQRNELIEALGKTILEIVQLEWLNDLPLPYSLTNKVLSQNMFGENKFFTFLLNLSRTKLLEKIQTSMSSVSKSVEHLQAFERVSVSAEEQLERAMGWATGSSGIPPEFHDHLLRRRQLLWAAQEQASDIVKICSAVMEFEASRDGLFWMPGEKSSGRTARKGRAWQQAYLNSLTQLDAAYHSFTRAEKEWNLAQHNMETAANGLFSATNQLHIASVKANSASVDLHDTLATMHECACQASAALSAYSRVSKGHTALTLECGTMLDEVLAITEGLHDVYNLGKEAAAAHSALMTDLSKANMMLLPLETSLSTDLAAIANGKLDERDSNAEISLHHAKTLYESYIYRLRETCQSLAPLVPSITHNTKELHFMLNKLAQISSLHARNLHKALEGLGGSQMVRSQEDLSLSRSELLQGATLFNNEDKEPAERKESGTQESITAGAEFSVQDDEWISPPEHTYTSSSGSITTLTESSFSENSETVEQLLRDKSAGLSSGNPDGEESTYAGNSQMTGDHSGNSTSAEPADEQILSFLNEAIVKDTEEDTKLLSRENAEFVKQVKGHASSTENLNRPSDSANRAMRGKNTFALSVLKQVEQKLHGRDIEGTRSLEISEQVDHLLKQAASIDNLCHMYEGWTPWI</sequence>
<proteinExistence type="inferred from homology"/>
<dbReference type="InterPro" id="IPR000403">
    <property type="entry name" value="PI3/4_kinase_cat_dom"/>
</dbReference>
<comment type="similarity">
    <text evidence="1">Belongs to the PI3/PI4-kinase family.</text>
</comment>
<comment type="catalytic activity">
    <reaction evidence="9">
        <text>L-threonyl-[protein] + ATP = O-phospho-L-threonyl-[protein] + ADP + H(+)</text>
        <dbReference type="Rhea" id="RHEA:46608"/>
        <dbReference type="Rhea" id="RHEA-COMP:11060"/>
        <dbReference type="Rhea" id="RHEA-COMP:11605"/>
        <dbReference type="ChEBI" id="CHEBI:15378"/>
        <dbReference type="ChEBI" id="CHEBI:30013"/>
        <dbReference type="ChEBI" id="CHEBI:30616"/>
        <dbReference type="ChEBI" id="CHEBI:61977"/>
        <dbReference type="ChEBI" id="CHEBI:456216"/>
        <dbReference type="EC" id="2.7.11.1"/>
    </reaction>
</comment>
<feature type="compositionally biased region" description="Polar residues" evidence="11">
    <location>
        <begin position="3531"/>
        <end position="3554"/>
    </location>
</feature>
<name>A0A6P5FZK7_ANACO</name>
<evidence type="ECO:0000256" key="5">
    <source>
        <dbReference type="ARBA" id="ARBA00022741"/>
    </source>
</evidence>
<keyword evidence="14" id="KW-1185">Reference proteome</keyword>
<feature type="compositionally biased region" description="Polar residues" evidence="11">
    <location>
        <begin position="3577"/>
        <end position="3594"/>
    </location>
</feature>
<dbReference type="PROSITE" id="PS50290">
    <property type="entry name" value="PI3_4_KINASE_3"/>
    <property type="match status" value="1"/>
</dbReference>
<dbReference type="Gene3D" id="3.30.1010.10">
    <property type="entry name" value="Phosphatidylinositol 3-kinase Catalytic Subunit, Chain A, domain 4"/>
    <property type="match status" value="1"/>
</dbReference>
<evidence type="ECO:0000256" key="1">
    <source>
        <dbReference type="ARBA" id="ARBA00011031"/>
    </source>
</evidence>
<dbReference type="Pfam" id="PF02260">
    <property type="entry name" value="FATC"/>
    <property type="match status" value="1"/>
</dbReference>
<keyword evidence="5" id="KW-0547">Nucleotide-binding</keyword>
<organism evidence="17">
    <name type="scientific">Ananas comosus</name>
    <name type="common">Pineapple</name>
    <name type="synonym">Ananas ananas</name>
    <dbReference type="NCBI Taxonomy" id="4615"/>
    <lineage>
        <taxon>Eukaryota</taxon>
        <taxon>Viridiplantae</taxon>
        <taxon>Streptophyta</taxon>
        <taxon>Embryophyta</taxon>
        <taxon>Tracheophyta</taxon>
        <taxon>Spermatophyta</taxon>
        <taxon>Magnoliopsida</taxon>
        <taxon>Liliopsida</taxon>
        <taxon>Poales</taxon>
        <taxon>Bromeliaceae</taxon>
        <taxon>Bromelioideae</taxon>
        <taxon>Ananas</taxon>
    </lineage>
</organism>
<evidence type="ECO:0000259" key="12">
    <source>
        <dbReference type="PROSITE" id="PS50290"/>
    </source>
</evidence>
<keyword evidence="7" id="KW-0067">ATP-binding</keyword>
<evidence type="ECO:0000256" key="9">
    <source>
        <dbReference type="ARBA" id="ARBA00047899"/>
    </source>
</evidence>
<dbReference type="Gene3D" id="1.10.1070.11">
    <property type="entry name" value="Phosphatidylinositol 3-/4-kinase, catalytic domain"/>
    <property type="match status" value="1"/>
</dbReference>
<dbReference type="OrthoDB" id="10065496at2759"/>
<dbReference type="GeneID" id="109717509"/>
<protein>
    <recommendedName>
        <fullName evidence="2">non-specific serine/threonine protein kinase</fullName>
        <ecNumber evidence="2">2.7.11.1</ecNumber>
    </recommendedName>
</protein>
<dbReference type="GO" id="GO:0000184">
    <property type="term" value="P:nuclear-transcribed mRNA catabolic process, nonsense-mediated decay"/>
    <property type="evidence" value="ECO:0007669"/>
    <property type="project" value="UniProtKB-KW"/>
</dbReference>
<dbReference type="Pfam" id="PF15785">
    <property type="entry name" value="SMG1"/>
    <property type="match status" value="1"/>
</dbReference>
<dbReference type="GO" id="GO:0005524">
    <property type="term" value="F:ATP binding"/>
    <property type="evidence" value="ECO:0007669"/>
    <property type="project" value="UniProtKB-KW"/>
</dbReference>
<gene>
    <name evidence="15 16 17" type="primary">LOC109717509</name>
</gene>
<evidence type="ECO:0000256" key="11">
    <source>
        <dbReference type="SAM" id="MobiDB-lite"/>
    </source>
</evidence>
<dbReference type="InterPro" id="IPR036940">
    <property type="entry name" value="PI3/4_kinase_cat_sf"/>
</dbReference>
<dbReference type="PROSITE" id="PS00916">
    <property type="entry name" value="PI3_4_KINASE_2"/>
    <property type="match status" value="1"/>
</dbReference>
<dbReference type="Gramene" id="Aco015834.1.mrna1">
    <property type="protein sequence ID" value="Aco015834.1.mrna1"/>
    <property type="gene ID" value="Aco015834.1.path1"/>
</dbReference>
<dbReference type="SUPFAM" id="SSF56112">
    <property type="entry name" value="Protein kinase-like (PK-like)"/>
    <property type="match status" value="1"/>
</dbReference>
<keyword evidence="6" id="KW-0418">Kinase</keyword>
<dbReference type="Proteomes" id="UP000515123">
    <property type="component" value="Linkage group 1"/>
</dbReference>
<feature type="compositionally biased region" description="Basic and acidic residues" evidence="11">
    <location>
        <begin position="3494"/>
        <end position="3506"/>
    </location>
</feature>
<dbReference type="PANTHER" id="PTHR11139">
    <property type="entry name" value="ATAXIA TELANGIECTASIA MUTATED ATM -RELATED"/>
    <property type="match status" value="1"/>
</dbReference>
<dbReference type="GO" id="GO:0004674">
    <property type="term" value="F:protein serine/threonine kinase activity"/>
    <property type="evidence" value="ECO:0007669"/>
    <property type="project" value="UniProtKB-KW"/>
</dbReference>
<dbReference type="Gene3D" id="1.25.10.10">
    <property type="entry name" value="Leucine-rich Repeat Variant"/>
    <property type="match status" value="1"/>
</dbReference>
<evidence type="ECO:0000256" key="10">
    <source>
        <dbReference type="ARBA" id="ARBA00048679"/>
    </source>
</evidence>
<dbReference type="FunFam" id="3.30.1010.10:FF:000029">
    <property type="entry name" value="Serine/threonine-protein kinase SMG1"/>
    <property type="match status" value="1"/>
</dbReference>
<feature type="domain" description="FATC" evidence="13">
    <location>
        <begin position="3679"/>
        <end position="3711"/>
    </location>
</feature>
<dbReference type="InterPro" id="IPR016024">
    <property type="entry name" value="ARM-type_fold"/>
</dbReference>
<dbReference type="InterPro" id="IPR039414">
    <property type="entry name" value="SMG1_PIKKc"/>
</dbReference>
<dbReference type="CDD" id="cd05170">
    <property type="entry name" value="PIKKc_SMG1"/>
    <property type="match status" value="1"/>
</dbReference>
<evidence type="ECO:0000313" key="14">
    <source>
        <dbReference type="Proteomes" id="UP000515123"/>
    </source>
</evidence>
<dbReference type="RefSeq" id="XP_020098953.1">
    <property type="nucleotide sequence ID" value="XM_020243364.1"/>
</dbReference>
<dbReference type="Pfam" id="PF00454">
    <property type="entry name" value="PI3_PI4_kinase"/>
    <property type="match status" value="1"/>
</dbReference>
<dbReference type="InterPro" id="IPR018936">
    <property type="entry name" value="PI3/4_kinase_CS"/>
</dbReference>
<evidence type="ECO:0000256" key="2">
    <source>
        <dbReference type="ARBA" id="ARBA00012513"/>
    </source>
</evidence>
<dbReference type="InterPro" id="IPR050517">
    <property type="entry name" value="DDR_Repair_Kinase"/>
</dbReference>
<keyword evidence="4" id="KW-0808">Transferase</keyword>
<comment type="catalytic activity">
    <reaction evidence="10">
        <text>L-seryl-[protein] + ATP = O-phospho-L-seryl-[protein] + ADP + H(+)</text>
        <dbReference type="Rhea" id="RHEA:17989"/>
        <dbReference type="Rhea" id="RHEA-COMP:9863"/>
        <dbReference type="Rhea" id="RHEA-COMP:11604"/>
        <dbReference type="ChEBI" id="CHEBI:15378"/>
        <dbReference type="ChEBI" id="CHEBI:29999"/>
        <dbReference type="ChEBI" id="CHEBI:30616"/>
        <dbReference type="ChEBI" id="CHEBI:83421"/>
        <dbReference type="ChEBI" id="CHEBI:456216"/>
        <dbReference type="EC" id="2.7.11.1"/>
    </reaction>
</comment>
<keyword evidence="3" id="KW-0723">Serine/threonine-protein kinase</keyword>
<dbReference type="RefSeq" id="XP_020098946.1">
    <property type="nucleotide sequence ID" value="XM_020243357.1"/>
</dbReference>
<feature type="domain" description="PI3K/PI4K catalytic" evidence="12">
    <location>
        <begin position="1989"/>
        <end position="2329"/>
    </location>
</feature>
<dbReference type="FunFam" id="1.10.1070.11:FF:000023">
    <property type="entry name" value="serine/threonine-protein kinase SMG1 isoform X1"/>
    <property type="match status" value="1"/>
</dbReference>
<reference evidence="15 16" key="2">
    <citation type="submission" date="2025-04" db="UniProtKB">
        <authorList>
            <consortium name="RefSeq"/>
        </authorList>
    </citation>
    <scope>IDENTIFICATION</scope>
    <source>
        <tissue evidence="15 16">Leaf</tissue>
    </source>
</reference>
<evidence type="ECO:0000256" key="7">
    <source>
        <dbReference type="ARBA" id="ARBA00022840"/>
    </source>
</evidence>